<keyword evidence="2" id="KW-0805">Transcription regulation</keyword>
<dbReference type="SUPFAM" id="SSF46785">
    <property type="entry name" value="Winged helix' DNA-binding domain"/>
    <property type="match status" value="1"/>
</dbReference>
<evidence type="ECO:0000256" key="2">
    <source>
        <dbReference type="ARBA" id="ARBA00023015"/>
    </source>
</evidence>
<reference evidence="6 7" key="1">
    <citation type="submission" date="2022-10" db="EMBL/GenBank/DDBJ databases">
        <title>Defluviimonas sp. nov., isolated from ocean surface water.</title>
        <authorList>
            <person name="He W."/>
            <person name="Wang L."/>
            <person name="Zhang D.-F."/>
        </authorList>
    </citation>
    <scope>NUCLEOTIDE SEQUENCE [LARGE SCALE GENOMIC DNA]</scope>
    <source>
        <strain evidence="6 7">WL0002</strain>
    </source>
</reference>
<evidence type="ECO:0000256" key="4">
    <source>
        <dbReference type="ARBA" id="ARBA00023163"/>
    </source>
</evidence>
<evidence type="ECO:0000256" key="1">
    <source>
        <dbReference type="ARBA" id="ARBA00009437"/>
    </source>
</evidence>
<dbReference type="PROSITE" id="PS50931">
    <property type="entry name" value="HTH_LYSR"/>
    <property type="match status" value="1"/>
</dbReference>
<evidence type="ECO:0000259" key="5">
    <source>
        <dbReference type="PROSITE" id="PS50931"/>
    </source>
</evidence>
<keyword evidence="7" id="KW-1185">Reference proteome</keyword>
<evidence type="ECO:0000313" key="7">
    <source>
        <dbReference type="Proteomes" id="UP001652542"/>
    </source>
</evidence>
<proteinExistence type="inferred from homology"/>
<keyword evidence="3" id="KW-0238">DNA-binding</keyword>
<dbReference type="RefSeq" id="WP_263735534.1">
    <property type="nucleotide sequence ID" value="NZ_JAOWKY010000004.1"/>
</dbReference>
<dbReference type="Pfam" id="PF00126">
    <property type="entry name" value="HTH_1"/>
    <property type="match status" value="1"/>
</dbReference>
<dbReference type="InterPro" id="IPR000847">
    <property type="entry name" value="LysR_HTH_N"/>
</dbReference>
<dbReference type="Proteomes" id="UP001652542">
    <property type="component" value="Unassembled WGS sequence"/>
</dbReference>
<dbReference type="InterPro" id="IPR036388">
    <property type="entry name" value="WH-like_DNA-bd_sf"/>
</dbReference>
<protein>
    <submittedName>
        <fullName evidence="6">LysR substrate-binding domain-containing protein</fullName>
    </submittedName>
</protein>
<name>A0ABT2ZFD7_9RHOB</name>
<accession>A0ABT2ZFD7</accession>
<evidence type="ECO:0000313" key="6">
    <source>
        <dbReference type="EMBL" id="MCV2869859.1"/>
    </source>
</evidence>
<comment type="caution">
    <text evidence="6">The sequence shown here is derived from an EMBL/GenBank/DDBJ whole genome shotgun (WGS) entry which is preliminary data.</text>
</comment>
<dbReference type="Gene3D" id="1.10.10.10">
    <property type="entry name" value="Winged helix-like DNA-binding domain superfamily/Winged helix DNA-binding domain"/>
    <property type="match status" value="1"/>
</dbReference>
<evidence type="ECO:0000256" key="3">
    <source>
        <dbReference type="ARBA" id="ARBA00023125"/>
    </source>
</evidence>
<dbReference type="PANTHER" id="PTHR30537:SF79">
    <property type="entry name" value="TRANSCRIPTIONAL REGULATOR-RELATED"/>
    <property type="match status" value="1"/>
</dbReference>
<dbReference type="Gene3D" id="3.40.190.10">
    <property type="entry name" value="Periplasmic binding protein-like II"/>
    <property type="match status" value="2"/>
</dbReference>
<dbReference type="Pfam" id="PF03466">
    <property type="entry name" value="LysR_substrate"/>
    <property type="match status" value="1"/>
</dbReference>
<gene>
    <name evidence="6" type="ORF">OEW28_14580</name>
</gene>
<organism evidence="6 7">
    <name type="scientific">Albidovulum marisflavi</name>
    <dbReference type="NCBI Taxonomy" id="2984159"/>
    <lineage>
        <taxon>Bacteria</taxon>
        <taxon>Pseudomonadati</taxon>
        <taxon>Pseudomonadota</taxon>
        <taxon>Alphaproteobacteria</taxon>
        <taxon>Rhodobacterales</taxon>
        <taxon>Paracoccaceae</taxon>
        <taxon>Albidovulum</taxon>
    </lineage>
</organism>
<feature type="domain" description="HTH lysR-type" evidence="5">
    <location>
        <begin position="5"/>
        <end position="62"/>
    </location>
</feature>
<sequence>MRTLPPLNALRTFEAAARHLSFVQAGAELGVTSAAVSQQVRNLEDFLGKRLFVRQGNQLFLTDAGREIYPRLEQALSDVAALAEQVREGNTRPRLVLSVLPSVAENWLAPALEGYRTPGGLDIRIEEDPVAFARDGADLRLTYGAAYYPGHHIEELFTDAIIAVAAPTRAIQAIEDLEESDFIHTHWGPNYVTQPSWARFFAHAGIPRIANPAHGTRVGQSGMALAVARAGLGVALIQYRMAAPDIENGKLTQIHPSQMPMQMPYVVVLPHGRARRVDMQNLIAHLRHKATTP</sequence>
<comment type="similarity">
    <text evidence="1">Belongs to the LysR transcriptional regulatory family.</text>
</comment>
<dbReference type="InterPro" id="IPR036390">
    <property type="entry name" value="WH_DNA-bd_sf"/>
</dbReference>
<dbReference type="EMBL" id="JAOWKY010000004">
    <property type="protein sequence ID" value="MCV2869859.1"/>
    <property type="molecule type" value="Genomic_DNA"/>
</dbReference>
<dbReference type="SUPFAM" id="SSF53850">
    <property type="entry name" value="Periplasmic binding protein-like II"/>
    <property type="match status" value="1"/>
</dbReference>
<dbReference type="InterPro" id="IPR058163">
    <property type="entry name" value="LysR-type_TF_proteobact-type"/>
</dbReference>
<dbReference type="PRINTS" id="PR00039">
    <property type="entry name" value="HTHLYSR"/>
</dbReference>
<dbReference type="PANTHER" id="PTHR30537">
    <property type="entry name" value="HTH-TYPE TRANSCRIPTIONAL REGULATOR"/>
    <property type="match status" value="1"/>
</dbReference>
<keyword evidence="4" id="KW-0804">Transcription</keyword>
<dbReference type="InterPro" id="IPR005119">
    <property type="entry name" value="LysR_subst-bd"/>
</dbReference>